<proteinExistence type="predicted"/>
<dbReference type="Pfam" id="PF06518">
    <property type="entry name" value="DUF1104"/>
    <property type="match status" value="1"/>
</dbReference>
<evidence type="ECO:0000313" key="2">
    <source>
        <dbReference type="EMBL" id="QCD46774.1"/>
    </source>
</evidence>
<sequence>MKKIVLISLLVAGGLFAASLEKSTNEELYAMVANADAKTLSEVAFEIDKRAGKLRYEAKEARRGLKAEMRKKFEAMSIADRQNFMRDFRKSYNDQVDALSVAEAKKLDIELKGHDDDFHKKFRHNFRGGFRHGGHGMMAPECPSSGECDQIGGFRGPKQPTNR</sequence>
<dbReference type="EMBL" id="CP012543">
    <property type="protein sequence ID" value="QCD46774.1"/>
    <property type="molecule type" value="Genomic_DNA"/>
</dbReference>
<dbReference type="RefSeq" id="WP_002945356.1">
    <property type="nucleotide sequence ID" value="NZ_CAURIV010000003.1"/>
</dbReference>
<gene>
    <name evidence="2" type="ORF">CRECT_1111</name>
</gene>
<feature type="chain" id="PRO_5026288688" evidence="1">
    <location>
        <begin position="18"/>
        <end position="163"/>
    </location>
</feature>
<keyword evidence="1" id="KW-0732">Signal</keyword>
<dbReference type="AlphaFoldDB" id="A0A6G5QMF8"/>
<reference evidence="2 3" key="1">
    <citation type="submission" date="2016-07" db="EMBL/GenBank/DDBJ databases">
        <title>Comparative genomics of the Campylobacter concisus group.</title>
        <authorList>
            <person name="Miller W.G."/>
            <person name="Yee E."/>
            <person name="Chapman M.H."/>
            <person name="Huynh S."/>
            <person name="Bono J.L."/>
            <person name="On S.L.W."/>
            <person name="StLeger J."/>
            <person name="Foster G."/>
            <person name="Parker C.T."/>
        </authorList>
    </citation>
    <scope>NUCLEOTIDE SEQUENCE [LARGE SCALE GENOMIC DNA]</scope>
    <source>
        <strain evidence="2 3">ATCC 33238</strain>
    </source>
</reference>
<accession>A0A6G5QMF8</accession>
<name>A0A6G5QMF8_CAMRE</name>
<organism evidence="2 3">
    <name type="scientific">Campylobacter rectus</name>
    <name type="common">Wolinella recta</name>
    <dbReference type="NCBI Taxonomy" id="203"/>
    <lineage>
        <taxon>Bacteria</taxon>
        <taxon>Pseudomonadati</taxon>
        <taxon>Campylobacterota</taxon>
        <taxon>Epsilonproteobacteria</taxon>
        <taxon>Campylobacterales</taxon>
        <taxon>Campylobacteraceae</taxon>
        <taxon>Campylobacter</taxon>
    </lineage>
</organism>
<evidence type="ECO:0000313" key="3">
    <source>
        <dbReference type="Proteomes" id="UP000502377"/>
    </source>
</evidence>
<evidence type="ECO:0000256" key="1">
    <source>
        <dbReference type="SAM" id="SignalP"/>
    </source>
</evidence>
<dbReference type="KEGG" id="crx:CRECT_1111"/>
<feature type="signal peptide" evidence="1">
    <location>
        <begin position="1"/>
        <end position="17"/>
    </location>
</feature>
<dbReference type="InterPro" id="IPR009488">
    <property type="entry name" value="DUF1104"/>
</dbReference>
<dbReference type="Proteomes" id="UP000502377">
    <property type="component" value="Chromosome"/>
</dbReference>
<protein>
    <submittedName>
        <fullName evidence="2">Putative DUF1104 domain protein</fullName>
    </submittedName>
</protein>